<feature type="region of interest" description="Disordered" evidence="1">
    <location>
        <begin position="76"/>
        <end position="146"/>
    </location>
</feature>
<sequence>MALPAAAGMVATSCAVTGGNFGTDTAARAGMDSAGGALRWAGTRGEDAALGAKPGDPAGRTASGNVYAGMMPAADAPTRAGADAEAETGADAEAEADAEAGTDAEADTETGADAEAGTDAEADTETGADAEAETGTEATADAGDSCGDFAEVSSGVGTAAAPRSLARYVVPAVGSVRTCSTPLVLGGTLTATLARPRTVAASFAATAAEAPIAEAPIVEAPIVEVPVAEAPVGAAVEAEAPGSVVVIACSIAGGVGRVGHSAPAGGAGGGSYASGWAGSGAAGTVVPTGGGGGNGVSSADSSLSSAAVSGAVPGCGAGSASCGEP</sequence>
<proteinExistence type="predicted"/>
<protein>
    <submittedName>
        <fullName evidence="2">Uncharacterized protein</fullName>
    </submittedName>
</protein>
<reference evidence="2 3" key="1">
    <citation type="submission" date="2020-08" db="EMBL/GenBank/DDBJ databases">
        <title>Sequencing the genomes of 1000 actinobacteria strains.</title>
        <authorList>
            <person name="Klenk H.-P."/>
        </authorList>
    </citation>
    <scope>NUCLEOTIDE SEQUENCE [LARGE SCALE GENOMIC DNA]</scope>
    <source>
        <strain evidence="2 3">DSM 45886</strain>
    </source>
</reference>
<evidence type="ECO:0000313" key="2">
    <source>
        <dbReference type="EMBL" id="MBB4958614.1"/>
    </source>
</evidence>
<evidence type="ECO:0000313" key="3">
    <source>
        <dbReference type="Proteomes" id="UP000578819"/>
    </source>
</evidence>
<gene>
    <name evidence="2" type="ORF">FHR38_002347</name>
</gene>
<dbReference type="AlphaFoldDB" id="A0A7W7SPL0"/>
<comment type="caution">
    <text evidence="2">The sequence shown here is derived from an EMBL/GenBank/DDBJ whole genome shotgun (WGS) entry which is preliminary data.</text>
</comment>
<keyword evidence="3" id="KW-1185">Reference proteome</keyword>
<feature type="compositionally biased region" description="Low complexity" evidence="1">
    <location>
        <begin position="135"/>
        <end position="144"/>
    </location>
</feature>
<name>A0A7W7SPL0_9ACTN</name>
<dbReference type="EMBL" id="JACHJW010000001">
    <property type="protein sequence ID" value="MBB4958614.1"/>
    <property type="molecule type" value="Genomic_DNA"/>
</dbReference>
<evidence type="ECO:0000256" key="1">
    <source>
        <dbReference type="SAM" id="MobiDB-lite"/>
    </source>
</evidence>
<accession>A0A7W7SPL0</accession>
<dbReference type="RefSeq" id="WP_184534677.1">
    <property type="nucleotide sequence ID" value="NZ_JACHJW010000001.1"/>
</dbReference>
<dbReference type="Proteomes" id="UP000578819">
    <property type="component" value="Unassembled WGS sequence"/>
</dbReference>
<feature type="compositionally biased region" description="Acidic residues" evidence="1">
    <location>
        <begin position="84"/>
        <end position="134"/>
    </location>
</feature>
<organism evidence="2 3">
    <name type="scientific">Micromonospora polyrhachis</name>
    <dbReference type="NCBI Taxonomy" id="1282883"/>
    <lineage>
        <taxon>Bacteria</taxon>
        <taxon>Bacillati</taxon>
        <taxon>Actinomycetota</taxon>
        <taxon>Actinomycetes</taxon>
        <taxon>Micromonosporales</taxon>
        <taxon>Micromonosporaceae</taxon>
        <taxon>Micromonospora</taxon>
    </lineage>
</organism>